<organism evidence="9 10">
    <name type="scientific">Panagrellus redivivus</name>
    <name type="common">Microworm</name>
    <dbReference type="NCBI Taxonomy" id="6233"/>
    <lineage>
        <taxon>Eukaryota</taxon>
        <taxon>Metazoa</taxon>
        <taxon>Ecdysozoa</taxon>
        <taxon>Nematoda</taxon>
        <taxon>Chromadorea</taxon>
        <taxon>Rhabditida</taxon>
        <taxon>Tylenchina</taxon>
        <taxon>Panagrolaimomorpha</taxon>
        <taxon>Panagrolaimoidea</taxon>
        <taxon>Panagrolaimidae</taxon>
        <taxon>Panagrellus</taxon>
    </lineage>
</organism>
<evidence type="ECO:0000259" key="8">
    <source>
        <dbReference type="PROSITE" id="PS50888"/>
    </source>
</evidence>
<name>A0A7E4ULH6_PANRE</name>
<keyword evidence="3" id="KW-0238">DNA-binding</keyword>
<dbReference type="WBParaSite" id="Pan_g10164.t1">
    <property type="protein sequence ID" value="Pan_g10164.t1"/>
    <property type="gene ID" value="Pan_g10164"/>
</dbReference>
<evidence type="ECO:0000256" key="3">
    <source>
        <dbReference type="ARBA" id="ARBA00023125"/>
    </source>
</evidence>
<dbReference type="PROSITE" id="PS50888">
    <property type="entry name" value="BHLH"/>
    <property type="match status" value="1"/>
</dbReference>
<dbReference type="Proteomes" id="UP000492821">
    <property type="component" value="Unassembled WGS sequence"/>
</dbReference>
<dbReference type="Pfam" id="PF00010">
    <property type="entry name" value="HLH"/>
    <property type="match status" value="1"/>
</dbReference>
<dbReference type="InterPro" id="IPR011598">
    <property type="entry name" value="bHLH_dom"/>
</dbReference>
<protein>
    <submittedName>
        <fullName evidence="10">BHLH domain-containing protein</fullName>
    </submittedName>
</protein>
<evidence type="ECO:0000256" key="5">
    <source>
        <dbReference type="ARBA" id="ARBA00023242"/>
    </source>
</evidence>
<feature type="region of interest" description="Disordered" evidence="7">
    <location>
        <begin position="369"/>
        <end position="398"/>
    </location>
</feature>
<dbReference type="AlphaFoldDB" id="A0A7E4ULH6"/>
<comment type="subcellular location">
    <subcellularLocation>
        <location evidence="1">Nucleus</location>
    </subcellularLocation>
</comment>
<reference evidence="10" key="2">
    <citation type="submission" date="2020-10" db="UniProtKB">
        <authorList>
            <consortium name="WormBaseParasite"/>
        </authorList>
    </citation>
    <scope>IDENTIFICATION</scope>
</reference>
<evidence type="ECO:0000313" key="9">
    <source>
        <dbReference type="Proteomes" id="UP000492821"/>
    </source>
</evidence>
<evidence type="ECO:0000256" key="1">
    <source>
        <dbReference type="ARBA" id="ARBA00004123"/>
    </source>
</evidence>
<dbReference type="InterPro" id="IPR052207">
    <property type="entry name" value="Max-like/E-box_TFs"/>
</dbReference>
<dbReference type="GO" id="GO:0046983">
    <property type="term" value="F:protein dimerization activity"/>
    <property type="evidence" value="ECO:0007669"/>
    <property type="project" value="InterPro"/>
</dbReference>
<feature type="region of interest" description="Disordered" evidence="7">
    <location>
        <begin position="599"/>
        <end position="640"/>
    </location>
</feature>
<feature type="coiled-coil region" evidence="6">
    <location>
        <begin position="793"/>
        <end position="834"/>
    </location>
</feature>
<dbReference type="SUPFAM" id="SSF47459">
    <property type="entry name" value="HLH, helix-loop-helix DNA-binding domain"/>
    <property type="match status" value="1"/>
</dbReference>
<feature type="domain" description="BHLH" evidence="8">
    <location>
        <begin position="750"/>
        <end position="803"/>
    </location>
</feature>
<dbReference type="GO" id="GO:0005634">
    <property type="term" value="C:nucleus"/>
    <property type="evidence" value="ECO:0007669"/>
    <property type="project" value="UniProtKB-SubCell"/>
</dbReference>
<proteinExistence type="predicted"/>
<dbReference type="PANTHER" id="PTHR15741">
    <property type="entry name" value="BASIC HELIX-LOOP-HELIX ZIP TRANSCRIPTION FACTOR"/>
    <property type="match status" value="1"/>
</dbReference>
<keyword evidence="5" id="KW-0539">Nucleus</keyword>
<evidence type="ECO:0000256" key="6">
    <source>
        <dbReference type="SAM" id="Coils"/>
    </source>
</evidence>
<keyword evidence="4" id="KW-0804">Transcription</keyword>
<dbReference type="GO" id="GO:0000981">
    <property type="term" value="F:DNA-binding transcription factor activity, RNA polymerase II-specific"/>
    <property type="evidence" value="ECO:0007669"/>
    <property type="project" value="TreeGrafter"/>
</dbReference>
<evidence type="ECO:0000256" key="4">
    <source>
        <dbReference type="ARBA" id="ARBA00023163"/>
    </source>
</evidence>
<feature type="region of interest" description="Disordered" evidence="7">
    <location>
        <begin position="550"/>
        <end position="581"/>
    </location>
</feature>
<dbReference type="CDD" id="cd21739">
    <property type="entry name" value="NES2-NLS_ChREBP-like"/>
    <property type="match status" value="1"/>
</dbReference>
<dbReference type="Gene3D" id="4.10.280.10">
    <property type="entry name" value="Helix-loop-helix DNA-binding domain"/>
    <property type="match status" value="1"/>
</dbReference>
<evidence type="ECO:0000256" key="2">
    <source>
        <dbReference type="ARBA" id="ARBA00023015"/>
    </source>
</evidence>
<dbReference type="GO" id="GO:0000978">
    <property type="term" value="F:RNA polymerase II cis-regulatory region sequence-specific DNA binding"/>
    <property type="evidence" value="ECO:0007669"/>
    <property type="project" value="TreeGrafter"/>
</dbReference>
<feature type="region of interest" description="Disordered" evidence="7">
    <location>
        <begin position="663"/>
        <end position="746"/>
    </location>
</feature>
<evidence type="ECO:0000313" key="10">
    <source>
        <dbReference type="WBParaSite" id="Pan_g10164.t1"/>
    </source>
</evidence>
<dbReference type="PANTHER" id="PTHR15741:SF37">
    <property type="entry name" value="LD38259P"/>
    <property type="match status" value="1"/>
</dbReference>
<accession>A0A7E4ULH6</accession>
<evidence type="ECO:0000256" key="7">
    <source>
        <dbReference type="SAM" id="MobiDB-lite"/>
    </source>
</evidence>
<dbReference type="InterPro" id="IPR036638">
    <property type="entry name" value="HLH_DNA-bd_sf"/>
</dbReference>
<feature type="compositionally biased region" description="Polar residues" evidence="7">
    <location>
        <begin position="689"/>
        <end position="702"/>
    </location>
</feature>
<sequence>MSKDAVQSKEPIHSGHFMISNPHEVKQDEDDEDFEVDVVDVDDSMTNTTPNAAIQRVSKTFQDEKPVTFYTFGREKTQSIAIDVSLNQLKKCINVAYMKLTTPKWKDFKGLKLQWKHRIRLNNVIWRAYYMEFRKPDKKKKHCYFTVPDDDTTHTKIEGSVLEGMYWKRRMDAVCAQYKRWRTYNRPAKKTPKSCCRKRESSCTCNDLFPTRPAQSRTPQNLSTYDDFFVDDDFDNEFTNSLFESLDGPFIFPNPKEIGSEQMVNADIMQPCLVSLQPSLDEIMGVDMDMQQHHQHHLMMPQHHLNSGLHHEMYRQNHNINNMPMYRRQQQPPRQTPPLSSHPLISTQVSQPLYSRAIYECILPVQGSPQSFPDDPSGRASSAISFGAATPQPMSSSCMPPHMITVSGGTMMASAPPPIMSNVPPSNQFTSHDVLRQRMAMENNQLLHNQQQQQQQNWLHQQYMQQLNERNRAIQMLQSPGSPMTNFSSVNNNMQFNAQSPFFNLQSPSPNPNSLTNMLNQNLMTPSPNMHNGQTLSVPRYLATNNVLMQQQQQPQQQQPQQPTALPGLMTKPNNGIPDYANEQNAFAPVKLEPKFHHQHIPESPASGDVYRALPNPASVGPSTSATVPPAAGFPPTPNGNTVAAPAAQLYRSASVGDAPVIQAPHQAPPFVPPTSARYAGSKKRPHPETSSRSSPSYAQAASTSSSEMMLSDSEPSAAGDDKEDTPSRSKRRTTLSRTEVDDSLQPEERKRILHLNAEKNRRNALKDGFEMLVSVIPAIEEAGIKPTNAVVLNRAGQHIRTLRSESERYKEEIIKFKEKIERADARISMLQSNLPNTTRSQSTSNANMSTQIEQAFERHVRERSREDYRFWLMAHMLKPLIQTYAKTVHTDSSSRGDVIATTQSWLAKQWNVTELRPLASKMLVFLATDVNVLKNSAALPEHVRKEINKTT</sequence>
<keyword evidence="6" id="KW-0175">Coiled coil</keyword>
<keyword evidence="9" id="KW-1185">Reference proteome</keyword>
<feature type="compositionally biased region" description="Low complexity" evidence="7">
    <location>
        <begin position="550"/>
        <end position="563"/>
    </location>
</feature>
<dbReference type="SMART" id="SM00353">
    <property type="entry name" value="HLH"/>
    <property type="match status" value="1"/>
</dbReference>
<reference evidence="9" key="1">
    <citation type="journal article" date="2013" name="Genetics">
        <title>The draft genome and transcriptome of Panagrellus redivivus are shaped by the harsh demands of a free-living lifestyle.</title>
        <authorList>
            <person name="Srinivasan J."/>
            <person name="Dillman A.R."/>
            <person name="Macchietto M.G."/>
            <person name="Heikkinen L."/>
            <person name="Lakso M."/>
            <person name="Fracchia K.M."/>
            <person name="Antoshechkin I."/>
            <person name="Mortazavi A."/>
            <person name="Wong G."/>
            <person name="Sternberg P.W."/>
        </authorList>
    </citation>
    <scope>NUCLEOTIDE SEQUENCE [LARGE SCALE GENOMIC DNA]</scope>
    <source>
        <strain evidence="9">MT8872</strain>
    </source>
</reference>
<feature type="compositionally biased region" description="Low complexity" evidence="7">
    <location>
        <begin position="703"/>
        <end position="717"/>
    </location>
</feature>
<keyword evidence="2" id="KW-0805">Transcription regulation</keyword>